<evidence type="ECO:0000256" key="5">
    <source>
        <dbReference type="ARBA" id="ARBA00022692"/>
    </source>
</evidence>
<reference evidence="9" key="1">
    <citation type="journal article" date="2023" name="Plants (Basel)">
        <title>Genomic Analysis of Leptolyngbya boryana CZ1 Reveals Efficient Carbon Fixation Modules.</title>
        <authorList>
            <person name="Bai X."/>
            <person name="Wang H."/>
            <person name="Cheng W."/>
            <person name="Wang J."/>
            <person name="Ma M."/>
            <person name="Hu H."/>
            <person name="Song Z."/>
            <person name="Ma H."/>
            <person name="Fan Y."/>
            <person name="Du C."/>
            <person name="Xu J."/>
        </authorList>
    </citation>
    <scope>NUCLEOTIDE SEQUENCE</scope>
    <source>
        <strain evidence="9">CZ1</strain>
    </source>
</reference>
<feature type="transmembrane region" description="Helical" evidence="8">
    <location>
        <begin position="166"/>
        <end position="186"/>
    </location>
</feature>
<accession>A0AA96WP61</accession>
<evidence type="ECO:0000256" key="2">
    <source>
        <dbReference type="ARBA" id="ARBA00009142"/>
    </source>
</evidence>
<evidence type="ECO:0000256" key="8">
    <source>
        <dbReference type="RuleBase" id="RU363041"/>
    </source>
</evidence>
<name>A0AA96WP61_LEPBY</name>
<organism evidence="9">
    <name type="scientific">Leptolyngbya boryana CZ1</name>
    <dbReference type="NCBI Taxonomy" id="3060204"/>
    <lineage>
        <taxon>Bacteria</taxon>
        <taxon>Bacillati</taxon>
        <taxon>Cyanobacteriota</taxon>
        <taxon>Cyanophyceae</taxon>
        <taxon>Leptolyngbyales</taxon>
        <taxon>Leptolyngbyaceae</taxon>
        <taxon>Leptolyngbya group</taxon>
        <taxon>Leptolyngbya</taxon>
    </lineage>
</organism>
<evidence type="ECO:0000256" key="3">
    <source>
        <dbReference type="ARBA" id="ARBA00022448"/>
    </source>
</evidence>
<proteinExistence type="inferred from homology"/>
<feature type="transmembrane region" description="Helical" evidence="8">
    <location>
        <begin position="99"/>
        <end position="116"/>
    </location>
</feature>
<dbReference type="PANTHER" id="PTHR30269">
    <property type="entry name" value="TRANSMEMBRANE PROTEIN YFCA"/>
    <property type="match status" value="1"/>
</dbReference>
<evidence type="ECO:0000256" key="4">
    <source>
        <dbReference type="ARBA" id="ARBA00022475"/>
    </source>
</evidence>
<feature type="transmembrane region" description="Helical" evidence="8">
    <location>
        <begin position="38"/>
        <end position="62"/>
    </location>
</feature>
<feature type="transmembrane region" description="Helical" evidence="8">
    <location>
        <begin position="222"/>
        <end position="239"/>
    </location>
</feature>
<sequence length="240" mass="26320">MNLTDLTIATASILFVCTSIRSAIGFGDALLAMPLLGMIMSLRTATPIVALTGFIISSLILIFDQDSIDLKSAWRLIISTVIGVPFGLLLLQYAPEKTVKLGLGIILILYGLFNLISPKFPQLHHERYAVFFGLVAGVLGGAYNINGLPIAVYGVMRRWSASYFRATMQCYFLFSGIATIAGHGFAGLWTPQVWRLFLWSIPGIIIGIYVGGKINRLIPQPMFNRIIFSLLITVGCIFLL</sequence>
<dbReference type="AlphaFoldDB" id="A0AA96WP61"/>
<evidence type="ECO:0000256" key="7">
    <source>
        <dbReference type="ARBA" id="ARBA00023136"/>
    </source>
</evidence>
<gene>
    <name evidence="9" type="ORF">Q2T42_16460</name>
</gene>
<keyword evidence="4 8" id="KW-1003">Cell membrane</keyword>
<dbReference type="InterPro" id="IPR002781">
    <property type="entry name" value="TM_pro_TauE-like"/>
</dbReference>
<keyword evidence="5 8" id="KW-0812">Transmembrane</keyword>
<dbReference type="PANTHER" id="PTHR30269:SF37">
    <property type="entry name" value="MEMBRANE TRANSPORTER PROTEIN"/>
    <property type="match status" value="1"/>
</dbReference>
<dbReference type="RefSeq" id="WP_287455602.1">
    <property type="nucleotide sequence ID" value="NZ_CP130144.1"/>
</dbReference>
<evidence type="ECO:0000256" key="6">
    <source>
        <dbReference type="ARBA" id="ARBA00022989"/>
    </source>
</evidence>
<comment type="subcellular location">
    <subcellularLocation>
        <location evidence="1 8">Cell membrane</location>
        <topology evidence="1 8">Multi-pass membrane protein</topology>
    </subcellularLocation>
</comment>
<reference evidence="9" key="2">
    <citation type="submission" date="2023-07" db="EMBL/GenBank/DDBJ databases">
        <authorList>
            <person name="Bai X.-H."/>
            <person name="Wang H.-H."/>
            <person name="Wang J."/>
            <person name="Ma M.-Y."/>
            <person name="Hu H.-H."/>
            <person name="Song Z.-L."/>
            <person name="Ma H.-G."/>
            <person name="Fan Y."/>
            <person name="Du C.-Y."/>
            <person name="Xu J.-C."/>
        </authorList>
    </citation>
    <scope>NUCLEOTIDE SEQUENCE</scope>
    <source>
        <strain evidence="9">CZ1</strain>
    </source>
</reference>
<keyword evidence="6 8" id="KW-1133">Transmembrane helix</keyword>
<protein>
    <recommendedName>
        <fullName evidence="8">Probable membrane transporter protein</fullName>
    </recommendedName>
</protein>
<feature type="transmembrane region" description="Helical" evidence="8">
    <location>
        <begin position="74"/>
        <end position="93"/>
    </location>
</feature>
<comment type="similarity">
    <text evidence="2 8">Belongs to the 4-toluene sulfonate uptake permease (TSUP) (TC 2.A.102) family.</text>
</comment>
<keyword evidence="7 8" id="KW-0472">Membrane</keyword>
<evidence type="ECO:0000256" key="1">
    <source>
        <dbReference type="ARBA" id="ARBA00004651"/>
    </source>
</evidence>
<dbReference type="EMBL" id="CP130144">
    <property type="protein sequence ID" value="WNZ43437.1"/>
    <property type="molecule type" value="Genomic_DNA"/>
</dbReference>
<feature type="transmembrane region" description="Helical" evidence="8">
    <location>
        <begin position="128"/>
        <end position="146"/>
    </location>
</feature>
<dbReference type="InterPro" id="IPR052017">
    <property type="entry name" value="TSUP"/>
</dbReference>
<evidence type="ECO:0000313" key="9">
    <source>
        <dbReference type="EMBL" id="WNZ43437.1"/>
    </source>
</evidence>
<feature type="transmembrane region" description="Helical" evidence="8">
    <location>
        <begin position="193"/>
        <end position="210"/>
    </location>
</feature>
<keyword evidence="3" id="KW-0813">Transport</keyword>
<dbReference type="Pfam" id="PF01925">
    <property type="entry name" value="TauE"/>
    <property type="match status" value="1"/>
</dbReference>
<dbReference type="GO" id="GO:0005886">
    <property type="term" value="C:plasma membrane"/>
    <property type="evidence" value="ECO:0007669"/>
    <property type="project" value="UniProtKB-SubCell"/>
</dbReference>